<evidence type="ECO:0000256" key="1">
    <source>
        <dbReference type="ARBA" id="ARBA00023015"/>
    </source>
</evidence>
<dbReference type="InterPro" id="IPR018060">
    <property type="entry name" value="HTH_AraC"/>
</dbReference>
<dbReference type="Pfam" id="PF12833">
    <property type="entry name" value="HTH_18"/>
    <property type="match status" value="1"/>
</dbReference>
<evidence type="ECO:0000259" key="4">
    <source>
        <dbReference type="PROSITE" id="PS01124"/>
    </source>
</evidence>
<accession>A0A2T3NM83</accession>
<dbReference type="InterPro" id="IPR020449">
    <property type="entry name" value="Tscrpt_reg_AraC-type_HTH"/>
</dbReference>
<keyword evidence="1" id="KW-0805">Transcription regulation</keyword>
<reference evidence="5 6" key="1">
    <citation type="submission" date="2018-03" db="EMBL/GenBank/DDBJ databases">
        <title>Whole genome sequencing of Histamine producing bacteria.</title>
        <authorList>
            <person name="Butler K."/>
        </authorList>
    </citation>
    <scope>NUCLEOTIDE SEQUENCE [LARGE SCALE GENOMIC DNA]</scope>
    <source>
        <strain evidence="5 6">DSM 19138</strain>
    </source>
</reference>
<evidence type="ECO:0000313" key="6">
    <source>
        <dbReference type="Proteomes" id="UP000241346"/>
    </source>
</evidence>
<dbReference type="RefSeq" id="WP_107297232.1">
    <property type="nucleotide sequence ID" value="NZ_PYMB01000001.1"/>
</dbReference>
<dbReference type="InterPro" id="IPR009057">
    <property type="entry name" value="Homeodomain-like_sf"/>
</dbReference>
<dbReference type="Gene3D" id="1.10.10.60">
    <property type="entry name" value="Homeodomain-like"/>
    <property type="match status" value="1"/>
</dbReference>
<dbReference type="PANTHER" id="PTHR43280:SF28">
    <property type="entry name" value="HTH-TYPE TRANSCRIPTIONAL ACTIVATOR RHAS"/>
    <property type="match status" value="1"/>
</dbReference>
<evidence type="ECO:0000256" key="3">
    <source>
        <dbReference type="ARBA" id="ARBA00023163"/>
    </source>
</evidence>
<sequence length="331" mass="37999">MANKLNVELVIEEQWQVIREALSTAKVEYSVELTASMLDNFSSDLATPTSITSLFSFMDLIVPKLTKEQYHYISQISAQKNAANAIKYMDFPECHTVRDALESYCSQSTQIMTDTLLCIEPFLGEIWFKCHRSYIEKPRFKFIESYGLYFFRELVSQFSGTSWKPAKLALRSPNSDHIDTEMCLATPVILIGRDFYGLAVEKEVLQLPMQLRSYSSIESIFRHADINFAVALRYVMISHLGDGVITLDRLSKATQLSNRTIQRRLEEIGTNFHEFYGDIIINEAKRLLSNSANSVTDISYRLGYSSPPSFIRYFKNKVGVTPKQFQKQFLD</sequence>
<comment type="caution">
    <text evidence="5">The sequence shown here is derived from an EMBL/GenBank/DDBJ whole genome shotgun (WGS) entry which is preliminary data.</text>
</comment>
<dbReference type="EMBL" id="PYMB01000001">
    <property type="protein sequence ID" value="PSW16611.1"/>
    <property type="molecule type" value="Genomic_DNA"/>
</dbReference>
<dbReference type="AlphaFoldDB" id="A0A2T3NM83"/>
<organism evidence="5 6">
    <name type="scientific">Photobacterium rosenbergii</name>
    <dbReference type="NCBI Taxonomy" id="294936"/>
    <lineage>
        <taxon>Bacteria</taxon>
        <taxon>Pseudomonadati</taxon>
        <taxon>Pseudomonadota</taxon>
        <taxon>Gammaproteobacteria</taxon>
        <taxon>Vibrionales</taxon>
        <taxon>Vibrionaceae</taxon>
        <taxon>Photobacterium</taxon>
    </lineage>
</organism>
<gene>
    <name evidence="5" type="ORF">C9J01_06345</name>
</gene>
<dbReference type="PRINTS" id="PR00032">
    <property type="entry name" value="HTHARAC"/>
</dbReference>
<dbReference type="GO" id="GO:0003700">
    <property type="term" value="F:DNA-binding transcription factor activity"/>
    <property type="evidence" value="ECO:0007669"/>
    <property type="project" value="InterPro"/>
</dbReference>
<keyword evidence="2" id="KW-0238">DNA-binding</keyword>
<dbReference type="Proteomes" id="UP000241346">
    <property type="component" value="Unassembled WGS sequence"/>
</dbReference>
<proteinExistence type="predicted"/>
<dbReference type="PANTHER" id="PTHR43280">
    <property type="entry name" value="ARAC-FAMILY TRANSCRIPTIONAL REGULATOR"/>
    <property type="match status" value="1"/>
</dbReference>
<evidence type="ECO:0000256" key="2">
    <source>
        <dbReference type="ARBA" id="ARBA00023125"/>
    </source>
</evidence>
<dbReference type="SMART" id="SM00342">
    <property type="entry name" value="HTH_ARAC"/>
    <property type="match status" value="1"/>
</dbReference>
<dbReference type="GO" id="GO:0043565">
    <property type="term" value="F:sequence-specific DNA binding"/>
    <property type="evidence" value="ECO:0007669"/>
    <property type="project" value="InterPro"/>
</dbReference>
<feature type="domain" description="HTH araC/xylS-type" evidence="4">
    <location>
        <begin position="230"/>
        <end position="328"/>
    </location>
</feature>
<protein>
    <recommendedName>
        <fullName evidence="4">HTH araC/xylS-type domain-containing protein</fullName>
    </recommendedName>
</protein>
<dbReference type="OrthoDB" id="5740883at2"/>
<dbReference type="PROSITE" id="PS01124">
    <property type="entry name" value="HTH_ARAC_FAMILY_2"/>
    <property type="match status" value="1"/>
</dbReference>
<name>A0A2T3NM83_9GAMM</name>
<dbReference type="SUPFAM" id="SSF46689">
    <property type="entry name" value="Homeodomain-like"/>
    <property type="match status" value="1"/>
</dbReference>
<evidence type="ECO:0000313" key="5">
    <source>
        <dbReference type="EMBL" id="PSW16611.1"/>
    </source>
</evidence>
<keyword evidence="3" id="KW-0804">Transcription</keyword>